<dbReference type="InterPro" id="IPR002942">
    <property type="entry name" value="S4_RNA-bd"/>
</dbReference>
<dbReference type="RefSeq" id="WP_050670326.1">
    <property type="nucleotide sequence ID" value="NZ_LAIR01000002.1"/>
</dbReference>
<dbReference type="GO" id="GO:0003723">
    <property type="term" value="F:RNA binding"/>
    <property type="evidence" value="ECO:0007669"/>
    <property type="project" value="UniProtKB-KW"/>
</dbReference>
<keyword evidence="1" id="KW-0694">RNA-binding</keyword>
<accession>A0A0L6CJF7</accession>
<gene>
    <name evidence="3" type="ORF">VV01_13430</name>
</gene>
<reference evidence="4" key="1">
    <citation type="submission" date="2015-03" db="EMBL/GenBank/DDBJ databases">
        <title>Luteipulveratus halotolerans sp. nov., a novel actinobacterium (Dermacoccaceae) from Sarawak, Malaysia.</title>
        <authorList>
            <person name="Juboi H."/>
            <person name="Basik A."/>
            <person name="Shamsul S.S."/>
            <person name="Arnold P."/>
            <person name="Schmitt E.K."/>
            <person name="Sanglier J.-J."/>
            <person name="Yeo T."/>
        </authorList>
    </citation>
    <scope>NUCLEOTIDE SEQUENCE [LARGE SCALE GENOMIC DNA]</scope>
    <source>
        <strain evidence="4">C296001</strain>
    </source>
</reference>
<organism evidence="3 4">
    <name type="scientific">Luteipulveratus halotolerans</name>
    <dbReference type="NCBI Taxonomy" id="1631356"/>
    <lineage>
        <taxon>Bacteria</taxon>
        <taxon>Bacillati</taxon>
        <taxon>Actinomycetota</taxon>
        <taxon>Actinomycetes</taxon>
        <taxon>Micrococcales</taxon>
        <taxon>Dermacoccaceae</taxon>
        <taxon>Luteipulveratus</taxon>
    </lineage>
</organism>
<dbReference type="Pfam" id="PF13275">
    <property type="entry name" value="S4_2"/>
    <property type="match status" value="1"/>
</dbReference>
<evidence type="ECO:0000256" key="1">
    <source>
        <dbReference type="PROSITE-ProRule" id="PRU00182"/>
    </source>
</evidence>
<dbReference type="PATRIC" id="fig|1631356.3.peg.2640"/>
<protein>
    <recommendedName>
        <fullName evidence="2">RNA-binding S4 domain-containing protein</fullName>
    </recommendedName>
</protein>
<sequence length="79" mass="8378">MTSEPVIEVPIHDDAIRLGQLLKLSGVVEDGAEARELIQTGRVSVDGEVETRRAHQVAPGSRVELPGVVLTVVHAGTES</sequence>
<dbReference type="SUPFAM" id="SSF55174">
    <property type="entry name" value="Alpha-L RNA-binding motif"/>
    <property type="match status" value="1"/>
</dbReference>
<proteinExistence type="predicted"/>
<evidence type="ECO:0000313" key="4">
    <source>
        <dbReference type="Proteomes" id="UP000037397"/>
    </source>
</evidence>
<dbReference type="InterPro" id="IPR036986">
    <property type="entry name" value="S4_RNA-bd_sf"/>
</dbReference>
<dbReference type="PROSITE" id="PS50889">
    <property type="entry name" value="S4"/>
    <property type="match status" value="1"/>
</dbReference>
<dbReference type="Gene3D" id="3.10.290.10">
    <property type="entry name" value="RNA-binding S4 domain"/>
    <property type="match status" value="1"/>
</dbReference>
<dbReference type="AlphaFoldDB" id="A0A0L6CJF7"/>
<dbReference type="OrthoDB" id="9811532at2"/>
<comment type="caution">
    <text evidence="3">The sequence shown here is derived from an EMBL/GenBank/DDBJ whole genome shotgun (WGS) entry which is preliminary data.</text>
</comment>
<dbReference type="STRING" id="1631356.VV01_13430"/>
<dbReference type="Proteomes" id="UP000037397">
    <property type="component" value="Unassembled WGS sequence"/>
</dbReference>
<dbReference type="CDD" id="cd00165">
    <property type="entry name" value="S4"/>
    <property type="match status" value="1"/>
</dbReference>
<evidence type="ECO:0000259" key="2">
    <source>
        <dbReference type="SMART" id="SM00363"/>
    </source>
</evidence>
<evidence type="ECO:0000313" key="3">
    <source>
        <dbReference type="EMBL" id="KNX37927.1"/>
    </source>
</evidence>
<feature type="domain" description="RNA-binding S4" evidence="2">
    <location>
        <begin position="16"/>
        <end position="77"/>
    </location>
</feature>
<keyword evidence="4" id="KW-1185">Reference proteome</keyword>
<dbReference type="EMBL" id="LAIR01000002">
    <property type="protein sequence ID" value="KNX37927.1"/>
    <property type="molecule type" value="Genomic_DNA"/>
</dbReference>
<name>A0A0L6CJF7_9MICO</name>
<dbReference type="SMART" id="SM00363">
    <property type="entry name" value="S4"/>
    <property type="match status" value="1"/>
</dbReference>